<evidence type="ECO:0000313" key="1">
    <source>
        <dbReference type="EMBL" id="QJA92078.1"/>
    </source>
</evidence>
<sequence length="61" mass="6985">MSAHVLGAALDFDVEGMSSEGVRNWLYEHALELPYPIRLEMKVDWVHLDVATEGPDKIVWF</sequence>
<organism evidence="1">
    <name type="scientific">viral metagenome</name>
    <dbReference type="NCBI Taxonomy" id="1070528"/>
    <lineage>
        <taxon>unclassified sequences</taxon>
        <taxon>metagenomes</taxon>
        <taxon>organismal metagenomes</taxon>
    </lineage>
</organism>
<protein>
    <recommendedName>
        <fullName evidence="2">Peptidase</fullName>
    </recommendedName>
</protein>
<gene>
    <name evidence="1" type="ORF">MM415B03183_0002</name>
</gene>
<name>A0A6M3LGB1_9ZZZZ</name>
<accession>A0A6M3LGB1</accession>
<dbReference type="SUPFAM" id="SSF55166">
    <property type="entry name" value="Hedgehog/DD-peptidase"/>
    <property type="match status" value="1"/>
</dbReference>
<evidence type="ECO:0008006" key="2">
    <source>
        <dbReference type="Google" id="ProtNLM"/>
    </source>
</evidence>
<dbReference type="EMBL" id="MT143036">
    <property type="protein sequence ID" value="QJA92078.1"/>
    <property type="molecule type" value="Genomic_DNA"/>
</dbReference>
<proteinExistence type="predicted"/>
<dbReference type="InterPro" id="IPR009045">
    <property type="entry name" value="Zn_M74/Hedgehog-like"/>
</dbReference>
<reference evidence="1" key="1">
    <citation type="submission" date="2020-03" db="EMBL/GenBank/DDBJ databases">
        <title>The deep terrestrial virosphere.</title>
        <authorList>
            <person name="Holmfeldt K."/>
            <person name="Nilsson E."/>
            <person name="Simone D."/>
            <person name="Lopez-Fernandez M."/>
            <person name="Wu X."/>
            <person name="de Brujin I."/>
            <person name="Lundin D."/>
            <person name="Andersson A."/>
            <person name="Bertilsson S."/>
            <person name="Dopson M."/>
        </authorList>
    </citation>
    <scope>NUCLEOTIDE SEQUENCE</scope>
    <source>
        <strain evidence="1">MM415B03183</strain>
    </source>
</reference>
<dbReference type="AlphaFoldDB" id="A0A6M3LGB1"/>
<dbReference type="Gene3D" id="3.30.1380.10">
    <property type="match status" value="1"/>
</dbReference>